<dbReference type="SUPFAM" id="SSF49464">
    <property type="entry name" value="Carboxypeptidase regulatory domain-like"/>
    <property type="match status" value="1"/>
</dbReference>
<dbReference type="InterPro" id="IPR013324">
    <property type="entry name" value="RNA_pol_sigma_r3/r4-like"/>
</dbReference>
<evidence type="ECO:0000313" key="8">
    <source>
        <dbReference type="EMBL" id="QJW96223.1"/>
    </source>
</evidence>
<dbReference type="InterPro" id="IPR013249">
    <property type="entry name" value="RNA_pol_sigma70_r4_t2"/>
</dbReference>
<dbReference type="InterPro" id="IPR008972">
    <property type="entry name" value="Cupredoxin"/>
</dbReference>
<dbReference type="PANTHER" id="PTHR43133:SF51">
    <property type="entry name" value="RNA POLYMERASE SIGMA FACTOR"/>
    <property type="match status" value="1"/>
</dbReference>
<dbReference type="RefSeq" id="WP_171471850.1">
    <property type="nucleotide sequence ID" value="NZ_CP053452.2"/>
</dbReference>
<dbReference type="CDD" id="cd06171">
    <property type="entry name" value="Sigma70_r4"/>
    <property type="match status" value="1"/>
</dbReference>
<dbReference type="EMBL" id="CP053452">
    <property type="protein sequence ID" value="QJW96223.1"/>
    <property type="molecule type" value="Genomic_DNA"/>
</dbReference>
<dbReference type="InterPro" id="IPR007627">
    <property type="entry name" value="RNA_pol_sigma70_r2"/>
</dbReference>
<dbReference type="Pfam" id="PF04542">
    <property type="entry name" value="Sigma70_r2"/>
    <property type="match status" value="1"/>
</dbReference>
<organism evidence="8 9">
    <name type="scientific">Frigoriglobus tundricola</name>
    <dbReference type="NCBI Taxonomy" id="2774151"/>
    <lineage>
        <taxon>Bacteria</taxon>
        <taxon>Pseudomonadati</taxon>
        <taxon>Planctomycetota</taxon>
        <taxon>Planctomycetia</taxon>
        <taxon>Gemmatales</taxon>
        <taxon>Gemmataceae</taxon>
        <taxon>Frigoriglobus</taxon>
    </lineage>
</organism>
<dbReference type="Pfam" id="PF08281">
    <property type="entry name" value="Sigma70_r4_2"/>
    <property type="match status" value="1"/>
</dbReference>
<dbReference type="InterPro" id="IPR036388">
    <property type="entry name" value="WH-like_DNA-bd_sf"/>
</dbReference>
<evidence type="ECO:0000256" key="1">
    <source>
        <dbReference type="ARBA" id="ARBA00010641"/>
    </source>
</evidence>
<evidence type="ECO:0000256" key="4">
    <source>
        <dbReference type="ARBA" id="ARBA00023163"/>
    </source>
</evidence>
<protein>
    <recommendedName>
        <fullName evidence="10">ECF RNA polymerase sigma factor SigE</fullName>
    </recommendedName>
</protein>
<dbReference type="PANTHER" id="PTHR43133">
    <property type="entry name" value="RNA POLYMERASE ECF-TYPE SIGMA FACTO"/>
    <property type="match status" value="1"/>
</dbReference>
<feature type="region of interest" description="Disordered" evidence="5">
    <location>
        <begin position="97"/>
        <end position="121"/>
    </location>
</feature>
<accession>A0A6M5YSF1</accession>
<keyword evidence="9" id="KW-1185">Reference proteome</keyword>
<feature type="domain" description="RNA polymerase sigma factor 70 region 4 type 2" evidence="7">
    <location>
        <begin position="130"/>
        <end position="181"/>
    </location>
</feature>
<dbReference type="GO" id="GO:0006352">
    <property type="term" value="P:DNA-templated transcription initiation"/>
    <property type="evidence" value="ECO:0007669"/>
    <property type="project" value="InterPro"/>
</dbReference>
<dbReference type="Proteomes" id="UP000503447">
    <property type="component" value="Chromosome"/>
</dbReference>
<dbReference type="NCBIfam" id="TIGR02937">
    <property type="entry name" value="sigma70-ECF"/>
    <property type="match status" value="1"/>
</dbReference>
<feature type="domain" description="RNA polymerase sigma-70 region 2" evidence="6">
    <location>
        <begin position="35"/>
        <end position="102"/>
    </location>
</feature>
<comment type="similarity">
    <text evidence="1">Belongs to the sigma-70 factor family. ECF subfamily.</text>
</comment>
<evidence type="ECO:0000313" key="9">
    <source>
        <dbReference type="Proteomes" id="UP000503447"/>
    </source>
</evidence>
<dbReference type="InterPro" id="IPR039425">
    <property type="entry name" value="RNA_pol_sigma-70-like"/>
</dbReference>
<sequence length="528" mass="57512">MLTRVRLPNPLAVLDDRALIARFADERDQPAFEQLVKRHGGLVFGVCRRAVRDLHLAEDAFQAVFLVLARNPRGALAAESVGGWLFGVARRVGSAAKRHEQRREKRELRANSHPPTASGAQVESGEWLRVLDEELVALPDDVREALVACFLEERTQDEAARELGWSVSTLRRRLDRGKELLRARLARRGVTLGGGLLVAAVATPARATVPAVKAPAAISQRSAALAAKVLRRGIGAKLGAWVAAVLASGGLVFAAVGDSEAPQTVSALAARPAPAIAPVPTTPVAPKWVTVSGRVAFPNDRVLPKPRPVLDQTVKDAAVWQPFAPLHYEDTRVHHETRGIANVIVYLRPDSDDRKSEFPPDQVHPGLKRPAPADHTVRATAGQFAPRVLAVRAGDRVAFSNQLPVPTNVRYDSSGPHAFNVLIGRGMEQVTKPLTATRLPDRYVSGIYPWMAGCVWAFDHPYFAVTDTSGRFELPHVPVGRWRVVLWHEVAGPLRTGGRLGTTLRVPASPTGRYEIDSLVFESPDWPE</sequence>
<keyword evidence="4" id="KW-0804">Transcription</keyword>
<dbReference type="AlphaFoldDB" id="A0A6M5YSF1"/>
<dbReference type="Gene3D" id="1.10.10.10">
    <property type="entry name" value="Winged helix-like DNA-binding domain superfamily/Winged helix DNA-binding domain"/>
    <property type="match status" value="1"/>
</dbReference>
<evidence type="ECO:0000256" key="2">
    <source>
        <dbReference type="ARBA" id="ARBA00023015"/>
    </source>
</evidence>
<proteinExistence type="inferred from homology"/>
<dbReference type="GO" id="GO:0003677">
    <property type="term" value="F:DNA binding"/>
    <property type="evidence" value="ECO:0007669"/>
    <property type="project" value="InterPro"/>
</dbReference>
<name>A0A6M5YSF1_9BACT</name>
<evidence type="ECO:0000256" key="5">
    <source>
        <dbReference type="SAM" id="MobiDB-lite"/>
    </source>
</evidence>
<evidence type="ECO:0008006" key="10">
    <source>
        <dbReference type="Google" id="ProtNLM"/>
    </source>
</evidence>
<reference evidence="9" key="1">
    <citation type="submission" date="2020-05" db="EMBL/GenBank/DDBJ databases">
        <title>Frigoriglobus tundricola gen. nov., sp. nov., a psychrotolerant cellulolytic planctomycete of the family Gemmataceae with two divergent copies of 16S rRNA gene.</title>
        <authorList>
            <person name="Kulichevskaya I.S."/>
            <person name="Ivanova A.A."/>
            <person name="Naumoff D.G."/>
            <person name="Beletsky A.V."/>
            <person name="Rijpstra W.I.C."/>
            <person name="Sinninghe Damste J.S."/>
            <person name="Mardanov A.V."/>
            <person name="Ravin N.V."/>
            <person name="Dedysh S.N."/>
        </authorList>
    </citation>
    <scope>NUCLEOTIDE SEQUENCE [LARGE SCALE GENOMIC DNA]</scope>
    <source>
        <strain evidence="9">PL17</strain>
    </source>
</reference>
<dbReference type="InterPro" id="IPR013325">
    <property type="entry name" value="RNA_pol_sigma_r2"/>
</dbReference>
<keyword evidence="2" id="KW-0805">Transcription regulation</keyword>
<evidence type="ECO:0000259" key="7">
    <source>
        <dbReference type="Pfam" id="PF08281"/>
    </source>
</evidence>
<gene>
    <name evidence="8" type="ORF">FTUN_3780</name>
</gene>
<evidence type="ECO:0000259" key="6">
    <source>
        <dbReference type="Pfam" id="PF04542"/>
    </source>
</evidence>
<dbReference type="KEGG" id="ftj:FTUN_3780"/>
<dbReference type="SUPFAM" id="SSF88946">
    <property type="entry name" value="Sigma2 domain of RNA polymerase sigma factors"/>
    <property type="match status" value="1"/>
</dbReference>
<dbReference type="Gene3D" id="1.10.1740.10">
    <property type="match status" value="1"/>
</dbReference>
<dbReference type="SUPFAM" id="SSF88659">
    <property type="entry name" value="Sigma3 and sigma4 domains of RNA polymerase sigma factors"/>
    <property type="match status" value="1"/>
</dbReference>
<dbReference type="InterPro" id="IPR008969">
    <property type="entry name" value="CarboxyPept-like_regulatory"/>
</dbReference>
<dbReference type="SUPFAM" id="SSF49503">
    <property type="entry name" value="Cupredoxins"/>
    <property type="match status" value="1"/>
</dbReference>
<dbReference type="GO" id="GO:0016987">
    <property type="term" value="F:sigma factor activity"/>
    <property type="evidence" value="ECO:0007669"/>
    <property type="project" value="UniProtKB-KW"/>
</dbReference>
<keyword evidence="3" id="KW-0731">Sigma factor</keyword>
<dbReference type="InterPro" id="IPR014284">
    <property type="entry name" value="RNA_pol_sigma-70_dom"/>
</dbReference>
<feature type="compositionally biased region" description="Basic and acidic residues" evidence="5">
    <location>
        <begin position="97"/>
        <end position="110"/>
    </location>
</feature>
<evidence type="ECO:0000256" key="3">
    <source>
        <dbReference type="ARBA" id="ARBA00023082"/>
    </source>
</evidence>
<feature type="region of interest" description="Disordered" evidence="5">
    <location>
        <begin position="351"/>
        <end position="373"/>
    </location>
</feature>